<evidence type="ECO:0000256" key="2">
    <source>
        <dbReference type="ARBA" id="ARBA00005153"/>
    </source>
</evidence>
<evidence type="ECO:0000259" key="12">
    <source>
        <dbReference type="PROSITE" id="PS51553"/>
    </source>
</evidence>
<dbReference type="FunFam" id="3.40.50.880:FF:000001">
    <property type="entry name" value="GMP synthase [glutamine-hydrolyzing]"/>
    <property type="match status" value="1"/>
</dbReference>
<sequence length="524" mass="58174">MQSPYTHNLEILVLDFGSQYTQLIARRLREYGVYTEIVPYFEKLDSIKAKNPKGIILSGGPASVYEEGAYKPDSGVFELGVPVLGICYGMQYIAHFFGGSVVRAEAQEFGKAVLEIAEPSVDSGLFKSVKQDSIVWMSHADKVESVPSGFVELAKSGNTQNCAIADFTRRVYALQFHPEVVHSECGGEILRNFAVGICGADTSWNMRNFAESEIAKLREKVLGDSKVLCAVSGGVDSSVVATLLYRAIGENLIPVFVDTGLLRKGEREAVEAMFRENLKVPLIVADARELFLGRLKGVTDPEKKRKIIGETFIEVFEAEAKKHNTKGEIKFLAQGTLYPDVIESVSVKGPSKTIKSHHNVGGLPEWMKFELIEPLRELFKDEVRALGRELGMPEFMLMRHPFPGPGLAIRIMGEVNATDLELLKEADSIFIEELHKWGLYNSVWQAFCVLLNVRSVGVMGDNRTYDNTICVRAVEAMDGMTASFSHLPHAFLESVSNRIINEVKGINRIVYDITSKPPGTIEWE</sequence>
<dbReference type="PANTHER" id="PTHR11922">
    <property type="entry name" value="GMP SYNTHASE-RELATED"/>
    <property type="match status" value="1"/>
</dbReference>
<comment type="subunit">
    <text evidence="3 10">Homodimer.</text>
</comment>
<protein>
    <recommendedName>
        <fullName evidence="10">GMP synthase [glutamine-hydrolyzing]</fullName>
        <ecNumber evidence="10">6.3.5.2</ecNumber>
    </recommendedName>
    <alternativeName>
        <fullName evidence="10">GMP synthetase</fullName>
    </alternativeName>
    <alternativeName>
        <fullName evidence="10">Glutamine amidotransferase</fullName>
    </alternativeName>
</protein>
<dbReference type="NCBIfam" id="TIGR00884">
    <property type="entry name" value="guaA_Cterm"/>
    <property type="match status" value="1"/>
</dbReference>
<dbReference type="EMBL" id="VXKE01000019">
    <property type="protein sequence ID" value="KAA8708633.1"/>
    <property type="molecule type" value="Genomic_DNA"/>
</dbReference>
<comment type="caution">
    <text evidence="13">The sequence shown here is derived from an EMBL/GenBank/DDBJ whole genome shotgun (WGS) entry which is preliminary data.</text>
</comment>
<keyword evidence="5 10" id="KW-0547">Nucleotide-binding</keyword>
<proteinExistence type="inferred from homology"/>
<gene>
    <name evidence="10 13" type="primary">guaA</name>
    <name evidence="13" type="ORF">F4V45_06295</name>
</gene>
<evidence type="ECO:0000256" key="3">
    <source>
        <dbReference type="ARBA" id="ARBA00011738"/>
    </source>
</evidence>
<comment type="pathway">
    <text evidence="2 10">Purine metabolism; GMP biosynthesis; GMP from XMP (L-Gln route): step 1/1.</text>
</comment>
<dbReference type="InterPro" id="IPR022955">
    <property type="entry name" value="GMP_synthase"/>
</dbReference>
<keyword evidence="8 10" id="KW-0067">ATP-binding</keyword>
<dbReference type="Proteomes" id="UP000323707">
    <property type="component" value="Unassembled WGS sequence"/>
</dbReference>
<keyword evidence="7 10" id="KW-0658">Purine biosynthesis</keyword>
<accession>A0A5M9QIE9</accession>
<dbReference type="FunFam" id="3.30.300.10:FF:000002">
    <property type="entry name" value="GMP synthase [glutamine-hydrolyzing]"/>
    <property type="match status" value="1"/>
</dbReference>
<dbReference type="AlphaFoldDB" id="A0A5M9QIE9"/>
<dbReference type="HAMAP" id="MF_00344">
    <property type="entry name" value="GMP_synthase"/>
    <property type="match status" value="1"/>
</dbReference>
<dbReference type="FunFam" id="3.40.50.620:FF:000001">
    <property type="entry name" value="GMP synthase [glutamine-hydrolyzing]"/>
    <property type="match status" value="1"/>
</dbReference>
<dbReference type="SUPFAM" id="SSF54810">
    <property type="entry name" value="GMP synthetase C-terminal dimerisation domain"/>
    <property type="match status" value="1"/>
</dbReference>
<dbReference type="PRINTS" id="PR00097">
    <property type="entry name" value="ANTSNTHASEII"/>
</dbReference>
<dbReference type="PANTHER" id="PTHR11922:SF2">
    <property type="entry name" value="GMP SYNTHASE [GLUTAMINE-HYDROLYZING]"/>
    <property type="match status" value="1"/>
</dbReference>
<dbReference type="NCBIfam" id="TIGR00888">
    <property type="entry name" value="guaA_Nterm"/>
    <property type="match status" value="1"/>
</dbReference>
<dbReference type="Pfam" id="PF00958">
    <property type="entry name" value="GMP_synt_C"/>
    <property type="match status" value="1"/>
</dbReference>
<dbReference type="PROSITE" id="PS51553">
    <property type="entry name" value="GMPS_ATP_PPASE"/>
    <property type="match status" value="1"/>
</dbReference>
<dbReference type="InterPro" id="IPR001674">
    <property type="entry name" value="GMP_synth_C"/>
</dbReference>
<evidence type="ECO:0000256" key="1">
    <source>
        <dbReference type="ARBA" id="ARBA00002332"/>
    </source>
</evidence>
<dbReference type="GO" id="GO:0005829">
    <property type="term" value="C:cytosol"/>
    <property type="evidence" value="ECO:0007669"/>
    <property type="project" value="TreeGrafter"/>
</dbReference>
<evidence type="ECO:0000313" key="14">
    <source>
        <dbReference type="Proteomes" id="UP000323707"/>
    </source>
</evidence>
<evidence type="ECO:0000256" key="6">
    <source>
        <dbReference type="ARBA" id="ARBA00022749"/>
    </source>
</evidence>
<dbReference type="InterPro" id="IPR004739">
    <property type="entry name" value="GMP_synth_GATase"/>
</dbReference>
<keyword evidence="9 10" id="KW-0315">Glutamine amidotransferase</keyword>
<dbReference type="CDD" id="cd01742">
    <property type="entry name" value="GATase1_GMP_Synthase"/>
    <property type="match status" value="1"/>
</dbReference>
<dbReference type="GO" id="GO:0003921">
    <property type="term" value="F:GMP synthase activity"/>
    <property type="evidence" value="ECO:0007669"/>
    <property type="project" value="InterPro"/>
</dbReference>
<evidence type="ECO:0000256" key="11">
    <source>
        <dbReference type="PROSITE-ProRule" id="PRU00886"/>
    </source>
</evidence>
<dbReference type="PRINTS" id="PR00096">
    <property type="entry name" value="GATASE"/>
</dbReference>
<dbReference type="GO" id="GO:0005524">
    <property type="term" value="F:ATP binding"/>
    <property type="evidence" value="ECO:0007669"/>
    <property type="project" value="UniProtKB-UniRule"/>
</dbReference>
<dbReference type="PRINTS" id="PR00099">
    <property type="entry name" value="CPSGATASE"/>
</dbReference>
<dbReference type="Pfam" id="PF00117">
    <property type="entry name" value="GATase"/>
    <property type="match status" value="1"/>
</dbReference>
<feature type="domain" description="GMPS ATP-PPase" evidence="12">
    <location>
        <begin position="204"/>
        <end position="399"/>
    </location>
</feature>
<dbReference type="PROSITE" id="PS51273">
    <property type="entry name" value="GATASE_TYPE_1"/>
    <property type="match status" value="1"/>
</dbReference>
<organism evidence="13 14">
    <name type="scientific">Helicobacter canis</name>
    <dbReference type="NCBI Taxonomy" id="29419"/>
    <lineage>
        <taxon>Bacteria</taxon>
        <taxon>Pseudomonadati</taxon>
        <taxon>Campylobacterota</taxon>
        <taxon>Epsilonproteobacteria</taxon>
        <taxon>Campylobacterales</taxon>
        <taxon>Helicobacteraceae</taxon>
        <taxon>Helicobacter</taxon>
    </lineage>
</organism>
<evidence type="ECO:0000256" key="10">
    <source>
        <dbReference type="HAMAP-Rule" id="MF_00344"/>
    </source>
</evidence>
<keyword evidence="6 10" id="KW-0332">GMP biosynthesis</keyword>
<reference evidence="13 14" key="1">
    <citation type="submission" date="2019-09" db="EMBL/GenBank/DDBJ databases">
        <title>Draft genome sequence of various Type strains from the CCUG.</title>
        <authorList>
            <person name="Pineiro-Iglesias B."/>
            <person name="Tunovic T."/>
            <person name="Unosson C."/>
            <person name="Inganas E."/>
            <person name="Ohlen M."/>
            <person name="Cardew S."/>
            <person name="Jensie-Markopoulos S."/>
            <person name="Salva-Serra F."/>
            <person name="Jaen-Luchoro D."/>
            <person name="Karlsson R."/>
            <person name="Svensson-Stadler L."/>
            <person name="Chun J."/>
            <person name="Moore E."/>
        </authorList>
    </citation>
    <scope>NUCLEOTIDE SEQUENCE [LARGE SCALE GENOMIC DNA]</scope>
    <source>
        <strain evidence="13 14">CCUG 32756T</strain>
    </source>
</reference>
<feature type="binding site" evidence="11">
    <location>
        <begin position="232"/>
        <end position="238"/>
    </location>
    <ligand>
        <name>ATP</name>
        <dbReference type="ChEBI" id="CHEBI:30616"/>
    </ligand>
</feature>
<dbReference type="InterPro" id="IPR025777">
    <property type="entry name" value="GMPS_ATP_PPase_dom"/>
</dbReference>
<dbReference type="InterPro" id="IPR014729">
    <property type="entry name" value="Rossmann-like_a/b/a_fold"/>
</dbReference>
<dbReference type="EC" id="6.3.5.2" evidence="10"/>
<dbReference type="InterPro" id="IPR017926">
    <property type="entry name" value="GATASE"/>
</dbReference>
<evidence type="ECO:0000256" key="7">
    <source>
        <dbReference type="ARBA" id="ARBA00022755"/>
    </source>
</evidence>
<comment type="catalytic activity">
    <reaction evidence="10">
        <text>XMP + L-glutamine + ATP + H2O = GMP + L-glutamate + AMP + diphosphate + 2 H(+)</text>
        <dbReference type="Rhea" id="RHEA:11680"/>
        <dbReference type="ChEBI" id="CHEBI:15377"/>
        <dbReference type="ChEBI" id="CHEBI:15378"/>
        <dbReference type="ChEBI" id="CHEBI:29985"/>
        <dbReference type="ChEBI" id="CHEBI:30616"/>
        <dbReference type="ChEBI" id="CHEBI:33019"/>
        <dbReference type="ChEBI" id="CHEBI:57464"/>
        <dbReference type="ChEBI" id="CHEBI:58115"/>
        <dbReference type="ChEBI" id="CHEBI:58359"/>
        <dbReference type="ChEBI" id="CHEBI:456215"/>
        <dbReference type="EC" id="6.3.5.2"/>
    </reaction>
</comment>
<keyword evidence="4 10" id="KW-0436">Ligase</keyword>
<name>A0A5M9QIE9_9HELI</name>
<dbReference type="Gene3D" id="3.40.50.880">
    <property type="match status" value="1"/>
</dbReference>
<dbReference type="SUPFAM" id="SSF52317">
    <property type="entry name" value="Class I glutamine amidotransferase-like"/>
    <property type="match status" value="1"/>
</dbReference>
<evidence type="ECO:0000256" key="4">
    <source>
        <dbReference type="ARBA" id="ARBA00022598"/>
    </source>
</evidence>
<dbReference type="NCBIfam" id="NF000848">
    <property type="entry name" value="PRK00074.1"/>
    <property type="match status" value="1"/>
</dbReference>
<dbReference type="InterPro" id="IPR029062">
    <property type="entry name" value="Class_I_gatase-like"/>
</dbReference>
<dbReference type="Gene3D" id="3.40.50.620">
    <property type="entry name" value="HUPs"/>
    <property type="match status" value="1"/>
</dbReference>
<evidence type="ECO:0000313" key="13">
    <source>
        <dbReference type="EMBL" id="KAA8708633.1"/>
    </source>
</evidence>
<evidence type="ECO:0000256" key="9">
    <source>
        <dbReference type="ARBA" id="ARBA00022962"/>
    </source>
</evidence>
<dbReference type="SUPFAM" id="SSF52402">
    <property type="entry name" value="Adenine nucleotide alpha hydrolases-like"/>
    <property type="match status" value="1"/>
</dbReference>
<dbReference type="UniPathway" id="UPA00189">
    <property type="reaction ID" value="UER00296"/>
</dbReference>
<dbReference type="CDD" id="cd01997">
    <property type="entry name" value="GMP_synthase_C"/>
    <property type="match status" value="1"/>
</dbReference>
<feature type="active site" evidence="10">
    <location>
        <position position="177"/>
    </location>
</feature>
<dbReference type="RefSeq" id="WP_150337626.1">
    <property type="nucleotide sequence ID" value="NZ_JAERIX010000018.1"/>
</dbReference>
<feature type="active site" evidence="10">
    <location>
        <position position="179"/>
    </location>
</feature>
<evidence type="ECO:0000256" key="8">
    <source>
        <dbReference type="ARBA" id="ARBA00022840"/>
    </source>
</evidence>
<evidence type="ECO:0000256" key="5">
    <source>
        <dbReference type="ARBA" id="ARBA00022741"/>
    </source>
</evidence>
<feature type="active site" description="Nucleophile" evidence="10">
    <location>
        <position position="87"/>
    </location>
</feature>
<comment type="function">
    <text evidence="1 10">Catalyzes the synthesis of GMP from XMP.</text>
</comment>
<dbReference type="Gene3D" id="3.30.300.10">
    <property type="match status" value="1"/>
</dbReference>